<feature type="region of interest" description="Disordered" evidence="1">
    <location>
        <begin position="1"/>
        <end position="52"/>
    </location>
</feature>
<accession>A0A9P9Z881</accession>
<proteinExistence type="predicted"/>
<dbReference type="EMBL" id="JAMQYH010000041">
    <property type="protein sequence ID" value="KAJ1684149.1"/>
    <property type="molecule type" value="Genomic_DNA"/>
</dbReference>
<comment type="caution">
    <text evidence="3">The sequence shown here is derived from an EMBL/GenBank/DDBJ whole genome shotgun (WGS) entry which is preliminary data.</text>
</comment>
<feature type="compositionally biased region" description="Low complexity" evidence="1">
    <location>
        <begin position="42"/>
        <end position="52"/>
    </location>
</feature>
<feature type="domain" description="AB hydrolase-1" evidence="2">
    <location>
        <begin position="141"/>
        <end position="386"/>
    </location>
</feature>
<feature type="compositionally biased region" description="Polar residues" evidence="1">
    <location>
        <begin position="13"/>
        <end position="24"/>
    </location>
</feature>
<dbReference type="AlphaFoldDB" id="A0A9P9Z881"/>
<organism evidence="3 4">
    <name type="scientific">Rhynchospora breviuscula</name>
    <dbReference type="NCBI Taxonomy" id="2022672"/>
    <lineage>
        <taxon>Eukaryota</taxon>
        <taxon>Viridiplantae</taxon>
        <taxon>Streptophyta</taxon>
        <taxon>Embryophyta</taxon>
        <taxon>Tracheophyta</taxon>
        <taxon>Spermatophyta</taxon>
        <taxon>Magnoliopsida</taxon>
        <taxon>Liliopsida</taxon>
        <taxon>Poales</taxon>
        <taxon>Cyperaceae</taxon>
        <taxon>Cyperoideae</taxon>
        <taxon>Rhynchosporeae</taxon>
        <taxon>Rhynchospora</taxon>
    </lineage>
</organism>
<keyword evidence="4" id="KW-1185">Reference proteome</keyword>
<dbReference type="Gene3D" id="3.40.50.1820">
    <property type="entry name" value="alpha/beta hydrolase"/>
    <property type="match status" value="1"/>
</dbReference>
<evidence type="ECO:0000259" key="2">
    <source>
        <dbReference type="Pfam" id="PF12697"/>
    </source>
</evidence>
<dbReference type="InterPro" id="IPR050266">
    <property type="entry name" value="AB_hydrolase_sf"/>
</dbReference>
<evidence type="ECO:0000313" key="3">
    <source>
        <dbReference type="EMBL" id="KAJ1684149.1"/>
    </source>
</evidence>
<dbReference type="GO" id="GO:0016020">
    <property type="term" value="C:membrane"/>
    <property type="evidence" value="ECO:0007669"/>
    <property type="project" value="TreeGrafter"/>
</dbReference>
<dbReference type="PRINTS" id="PR00412">
    <property type="entry name" value="EPOXHYDRLASE"/>
</dbReference>
<dbReference type="InterPro" id="IPR000639">
    <property type="entry name" value="Epox_hydrolase-like"/>
</dbReference>
<dbReference type="Proteomes" id="UP001151287">
    <property type="component" value="Unassembled WGS sequence"/>
</dbReference>
<sequence length="440" mass="47861">MPACTTEPIQARSWGSRSRNQPISRSIRRTASVLSRPRAARSRSTLSGSGSGAGVAVVTFRQYGAPGAPPRARALRGLGRCPLGRRETYPYGRVRPTRQGETPRPATPVWCAGAMSSHPVRRLVIHGHERAFVQVGSGPVLLLLHGLGCDHTTWDPVIDRLAEEFTVIAPDLLGHGQSAKPRADYSIGGYANAMRDLLTVLDVETCTVVGHSLGGGVAMQFAYQYPERTERMVLVAPGGIGPEVSPAIRAVTLPFFRQWMGLLTLPGLRHLNGAALRLLSRTGLSHTRDLAEVAAIYDSFRDPAARAAIAHVVRAVIDWRGQVITMADRAYLTAAMPMGVIWGTEDRVIPVSHADIARQIAPGAEVELVPGAGHFPHRDHPEQVARLILDFVRTTAPSTHDRDDWREMLTYGPNLPATRERAGEWPLRPLPRAVRGTRSA</sequence>
<reference evidence="3" key="1">
    <citation type="journal article" date="2022" name="Cell">
        <title>Repeat-based holocentromeres influence genome architecture and karyotype evolution.</title>
        <authorList>
            <person name="Hofstatter P.G."/>
            <person name="Thangavel G."/>
            <person name="Lux T."/>
            <person name="Neumann P."/>
            <person name="Vondrak T."/>
            <person name="Novak P."/>
            <person name="Zhang M."/>
            <person name="Costa L."/>
            <person name="Castellani M."/>
            <person name="Scott A."/>
            <person name="Toegelov H."/>
            <person name="Fuchs J."/>
            <person name="Mata-Sucre Y."/>
            <person name="Dias Y."/>
            <person name="Vanzela A.L.L."/>
            <person name="Huettel B."/>
            <person name="Almeida C.C.S."/>
            <person name="Simkova H."/>
            <person name="Souza G."/>
            <person name="Pedrosa-Harand A."/>
            <person name="Macas J."/>
            <person name="Mayer K.F.X."/>
            <person name="Houben A."/>
            <person name="Marques A."/>
        </authorList>
    </citation>
    <scope>NUCLEOTIDE SEQUENCE</scope>
    <source>
        <strain evidence="3">RhyBre1mFocal</strain>
    </source>
</reference>
<dbReference type="InterPro" id="IPR029058">
    <property type="entry name" value="AB_hydrolase_fold"/>
</dbReference>
<dbReference type="Pfam" id="PF12697">
    <property type="entry name" value="Abhydrolase_6"/>
    <property type="match status" value="1"/>
</dbReference>
<name>A0A9P9Z881_9POAL</name>
<dbReference type="PANTHER" id="PTHR43798:SF5">
    <property type="entry name" value="MONOACYLGLYCEROL LIPASE ABHD6"/>
    <property type="match status" value="1"/>
</dbReference>
<evidence type="ECO:0000313" key="4">
    <source>
        <dbReference type="Proteomes" id="UP001151287"/>
    </source>
</evidence>
<dbReference type="GO" id="GO:0046464">
    <property type="term" value="P:acylglycerol catabolic process"/>
    <property type="evidence" value="ECO:0007669"/>
    <property type="project" value="TreeGrafter"/>
</dbReference>
<dbReference type="OrthoDB" id="6431331at2759"/>
<evidence type="ECO:0000256" key="1">
    <source>
        <dbReference type="SAM" id="MobiDB-lite"/>
    </source>
</evidence>
<dbReference type="InterPro" id="IPR000073">
    <property type="entry name" value="AB_hydrolase_1"/>
</dbReference>
<dbReference type="GO" id="GO:0047372">
    <property type="term" value="F:monoacylglycerol lipase activity"/>
    <property type="evidence" value="ECO:0007669"/>
    <property type="project" value="TreeGrafter"/>
</dbReference>
<protein>
    <recommendedName>
        <fullName evidence="2">AB hydrolase-1 domain-containing protein</fullName>
    </recommendedName>
</protein>
<dbReference type="SUPFAM" id="SSF53474">
    <property type="entry name" value="alpha/beta-Hydrolases"/>
    <property type="match status" value="1"/>
</dbReference>
<gene>
    <name evidence="3" type="ORF">LUZ63_020442</name>
</gene>
<dbReference type="PANTHER" id="PTHR43798">
    <property type="entry name" value="MONOACYLGLYCEROL LIPASE"/>
    <property type="match status" value="1"/>
</dbReference>
<dbReference type="PRINTS" id="PR00111">
    <property type="entry name" value="ABHYDROLASE"/>
</dbReference>